<accession>A0A1Z4V5E1</accession>
<dbReference type="OrthoDB" id="571079at2"/>
<reference evidence="1 2" key="1">
    <citation type="submission" date="2017-06" db="EMBL/GenBank/DDBJ databases">
        <title>Genome sequencing of cyanobaciteial culture collection at National Institute for Environmental Studies (NIES).</title>
        <authorList>
            <person name="Hirose Y."/>
            <person name="Shimura Y."/>
            <person name="Fujisawa T."/>
            <person name="Nakamura Y."/>
            <person name="Kawachi M."/>
        </authorList>
    </citation>
    <scope>NUCLEOTIDE SEQUENCE [LARGE SCALE GENOMIC DNA]</scope>
    <source>
        <strain evidence="1 2">NIES-806</strain>
    </source>
</reference>
<keyword evidence="2" id="KW-1185">Reference proteome</keyword>
<evidence type="ECO:0008006" key="3">
    <source>
        <dbReference type="Google" id="ProtNLM"/>
    </source>
</evidence>
<gene>
    <name evidence="1" type="ORF">NIES806_27720</name>
</gene>
<dbReference type="Proteomes" id="UP000218702">
    <property type="component" value="Chromosome"/>
</dbReference>
<name>A0A1Z4V5E1_9CYAN</name>
<dbReference type="EMBL" id="AP018316">
    <property type="protein sequence ID" value="BAZ86559.1"/>
    <property type="molecule type" value="Genomic_DNA"/>
</dbReference>
<evidence type="ECO:0000313" key="1">
    <source>
        <dbReference type="EMBL" id="BAZ86559.1"/>
    </source>
</evidence>
<dbReference type="KEGG" id="dcm:NIES806_27720"/>
<protein>
    <recommendedName>
        <fullName evidence="3">PAC domain-containing protein</fullName>
    </recommendedName>
</protein>
<proteinExistence type="predicted"/>
<sequence>MLKQSLKGELRIGDRYGYWVEIAQPKEGKAIIGKITVLLKADIDKLETELRTR</sequence>
<organism evidence="1 2">
    <name type="scientific">Dolichospermum compactum NIES-806</name>
    <dbReference type="NCBI Taxonomy" id="1973481"/>
    <lineage>
        <taxon>Bacteria</taxon>
        <taxon>Bacillati</taxon>
        <taxon>Cyanobacteriota</taxon>
        <taxon>Cyanophyceae</taxon>
        <taxon>Nostocales</taxon>
        <taxon>Aphanizomenonaceae</taxon>
        <taxon>Dolichospermum</taxon>
        <taxon>Dolichospermum compactum</taxon>
    </lineage>
</organism>
<dbReference type="RefSeq" id="WP_157749976.1">
    <property type="nucleotide sequence ID" value="NZ_AP018316.1"/>
</dbReference>
<dbReference type="AlphaFoldDB" id="A0A1Z4V5E1"/>
<evidence type="ECO:0000313" key="2">
    <source>
        <dbReference type="Proteomes" id="UP000218702"/>
    </source>
</evidence>